<evidence type="ECO:0000313" key="2">
    <source>
        <dbReference type="Proteomes" id="UP001207468"/>
    </source>
</evidence>
<organism evidence="1 2">
    <name type="scientific">Russula earlei</name>
    <dbReference type="NCBI Taxonomy" id="71964"/>
    <lineage>
        <taxon>Eukaryota</taxon>
        <taxon>Fungi</taxon>
        <taxon>Dikarya</taxon>
        <taxon>Basidiomycota</taxon>
        <taxon>Agaricomycotina</taxon>
        <taxon>Agaricomycetes</taxon>
        <taxon>Russulales</taxon>
        <taxon>Russulaceae</taxon>
        <taxon>Russula</taxon>
    </lineage>
</organism>
<accession>A0ACC0UA81</accession>
<reference evidence="1" key="1">
    <citation type="submission" date="2021-03" db="EMBL/GenBank/DDBJ databases">
        <title>Evolutionary priming and transition to the ectomycorrhizal habit in an iconic lineage of mushroom-forming fungi: is preadaptation a requirement?</title>
        <authorList>
            <consortium name="DOE Joint Genome Institute"/>
            <person name="Looney B.P."/>
            <person name="Miyauchi S."/>
            <person name="Morin E."/>
            <person name="Drula E."/>
            <person name="Courty P.E."/>
            <person name="Chicoki N."/>
            <person name="Fauchery L."/>
            <person name="Kohler A."/>
            <person name="Kuo A."/>
            <person name="LaButti K."/>
            <person name="Pangilinan J."/>
            <person name="Lipzen A."/>
            <person name="Riley R."/>
            <person name="Andreopoulos W."/>
            <person name="He G."/>
            <person name="Johnson J."/>
            <person name="Barry K.W."/>
            <person name="Grigoriev I.V."/>
            <person name="Nagy L."/>
            <person name="Hibbett D."/>
            <person name="Henrissat B."/>
            <person name="Matheny P.B."/>
            <person name="Labbe J."/>
            <person name="Martin A.F."/>
        </authorList>
    </citation>
    <scope>NUCLEOTIDE SEQUENCE</scope>
    <source>
        <strain evidence="1">BPL698</strain>
    </source>
</reference>
<dbReference type="EMBL" id="JAGFNK010000085">
    <property type="protein sequence ID" value="KAI9508625.1"/>
    <property type="molecule type" value="Genomic_DNA"/>
</dbReference>
<evidence type="ECO:0000313" key="1">
    <source>
        <dbReference type="EMBL" id="KAI9508625.1"/>
    </source>
</evidence>
<keyword evidence="2" id="KW-1185">Reference proteome</keyword>
<protein>
    <submittedName>
        <fullName evidence="1">Uncharacterized protein</fullName>
    </submittedName>
</protein>
<proteinExistence type="predicted"/>
<comment type="caution">
    <text evidence="1">The sequence shown here is derived from an EMBL/GenBank/DDBJ whole genome shotgun (WGS) entry which is preliminary data.</text>
</comment>
<sequence length="114" mass="12915">MISILKLFVYSSELGHLLLVKINKSETVYELKEAILQESPNILKDIDAGQLNLYVVDLLDDEHIAKAAEEATEGQQPLKSSHSLARVFETVTVEPEPERIKEGEDLHTRFKIRS</sequence>
<gene>
    <name evidence="1" type="ORF">F5148DRAFT_1353028</name>
</gene>
<dbReference type="Proteomes" id="UP001207468">
    <property type="component" value="Unassembled WGS sequence"/>
</dbReference>
<name>A0ACC0UA81_9AGAM</name>